<dbReference type="Proteomes" id="UP000291831">
    <property type="component" value="Unassembled WGS sequence"/>
</dbReference>
<comment type="caution">
    <text evidence="2">The sequence shown here is derived from an EMBL/GenBank/DDBJ whole genome shotgun (WGS) entry which is preliminary data.</text>
</comment>
<evidence type="ECO:0000313" key="2">
    <source>
        <dbReference type="EMBL" id="RZB29334.1"/>
    </source>
</evidence>
<organism evidence="2 3">
    <name type="scientific">Candidatus Argoarchaeum ethanivorans</name>
    <dbReference type="NCBI Taxonomy" id="2608793"/>
    <lineage>
        <taxon>Archaea</taxon>
        <taxon>Methanobacteriati</taxon>
        <taxon>Methanobacteriota</taxon>
        <taxon>Stenosarchaea group</taxon>
        <taxon>Methanomicrobia</taxon>
        <taxon>Methanosarcinales</taxon>
        <taxon>Methanosarcinales incertae sedis</taxon>
        <taxon>GOM Arc I cluster</taxon>
        <taxon>Candidatus Argoarchaeum</taxon>
    </lineage>
</organism>
<gene>
    <name evidence="2" type="ORF">AEth_01302</name>
</gene>
<sequence length="103" mass="11673">MWNLFWIKKYPKENIDIEVKVEGRVPDDRADIVVYDEDGHDYLIVECKRDGISDAEFKQALEQAFGNANSKRAKYAIVVAGTTRTANEAVLLIYLCTTKLCSA</sequence>
<dbReference type="AlphaFoldDB" id="A0A8B3S2V5"/>
<name>A0A8B3S2V5_9EURY</name>
<feature type="domain" description="Type I restriction enzyme R protein N-terminal" evidence="1">
    <location>
        <begin position="8"/>
        <end position="83"/>
    </location>
</feature>
<dbReference type="EMBL" id="RPGO01000029">
    <property type="protein sequence ID" value="RZB29334.1"/>
    <property type="molecule type" value="Genomic_DNA"/>
</dbReference>
<reference evidence="3" key="1">
    <citation type="submission" date="2019-01" db="EMBL/GenBank/DDBJ databases">
        <title>Anaerobic oxidation of ethane by archaea from a marine hydrocarbon seep.</title>
        <authorList>
            <person name="Musat F."/>
        </authorList>
    </citation>
    <scope>NUCLEOTIDE SEQUENCE [LARGE SCALE GENOMIC DNA]</scope>
</reference>
<proteinExistence type="predicted"/>
<accession>A0A8B3S2V5</accession>
<dbReference type="Gene3D" id="3.40.1350.10">
    <property type="match status" value="1"/>
</dbReference>
<evidence type="ECO:0000313" key="3">
    <source>
        <dbReference type="Proteomes" id="UP000291831"/>
    </source>
</evidence>
<dbReference type="InterPro" id="IPR029464">
    <property type="entry name" value="HSDR_N"/>
</dbReference>
<protein>
    <recommendedName>
        <fullName evidence="1">Type I restriction enzyme R protein N-terminal domain-containing protein</fullName>
    </recommendedName>
</protein>
<dbReference type="InterPro" id="IPR011856">
    <property type="entry name" value="tRNA_endonuc-like_dom_sf"/>
</dbReference>
<dbReference type="Pfam" id="PF13588">
    <property type="entry name" value="HSDR_N_2"/>
    <property type="match status" value="1"/>
</dbReference>
<evidence type="ECO:0000259" key="1">
    <source>
        <dbReference type="Pfam" id="PF13588"/>
    </source>
</evidence>
<dbReference type="GO" id="GO:0003676">
    <property type="term" value="F:nucleic acid binding"/>
    <property type="evidence" value="ECO:0007669"/>
    <property type="project" value="InterPro"/>
</dbReference>